<dbReference type="InterPro" id="IPR006620">
    <property type="entry name" value="Pro_4_hyd_alph"/>
</dbReference>
<keyword evidence="2 7" id="KW-0479">Metal-binding</keyword>
<dbReference type="InterPro" id="IPR005123">
    <property type="entry name" value="Oxoglu/Fe-dep_dioxygenase_dom"/>
</dbReference>
<feature type="binding site" evidence="7">
    <location>
        <position position="99"/>
    </location>
    <ligand>
        <name>Fe cation</name>
        <dbReference type="ChEBI" id="CHEBI:24875"/>
    </ligand>
</feature>
<dbReference type="Pfam" id="PF18331">
    <property type="entry name" value="PKHD_C"/>
    <property type="match status" value="1"/>
</dbReference>
<dbReference type="GO" id="GO:0051213">
    <property type="term" value="F:dioxygenase activity"/>
    <property type="evidence" value="ECO:0007669"/>
    <property type="project" value="UniProtKB-KW"/>
</dbReference>
<dbReference type="Pfam" id="PF13640">
    <property type="entry name" value="2OG-FeII_Oxy_3"/>
    <property type="match status" value="1"/>
</dbReference>
<dbReference type="HAMAP" id="MF_00657">
    <property type="entry name" value="Hydroxyl_YbiX"/>
    <property type="match status" value="1"/>
</dbReference>
<protein>
    <submittedName>
        <fullName evidence="9">Fe2+-dependent dioxygenase</fullName>
    </submittedName>
</protein>
<dbReference type="EMBL" id="JAJIRN010000006">
    <property type="protein sequence ID" value="MCV2369173.1"/>
    <property type="molecule type" value="Genomic_DNA"/>
</dbReference>
<feature type="binding site" evidence="7">
    <location>
        <position position="160"/>
    </location>
    <ligand>
        <name>Fe cation</name>
        <dbReference type="ChEBI" id="CHEBI:24875"/>
    </ligand>
</feature>
<dbReference type="Proteomes" id="UP001209701">
    <property type="component" value="Unassembled WGS sequence"/>
</dbReference>
<comment type="caution">
    <text evidence="9">The sequence shown here is derived from an EMBL/GenBank/DDBJ whole genome shotgun (WGS) entry which is preliminary data.</text>
</comment>
<accession>A0ABT2YGJ2</accession>
<evidence type="ECO:0000313" key="10">
    <source>
        <dbReference type="Proteomes" id="UP001209701"/>
    </source>
</evidence>
<keyword evidence="5 7" id="KW-0560">Oxidoreductase</keyword>
<dbReference type="InterPro" id="IPR041097">
    <property type="entry name" value="PKHD_C"/>
</dbReference>
<dbReference type="InterPro" id="IPR023550">
    <property type="entry name" value="PKHD_hydroxylase"/>
</dbReference>
<dbReference type="PANTHER" id="PTHR41536">
    <property type="entry name" value="PKHD-TYPE HYDROXYLASE YBIX"/>
    <property type="match status" value="1"/>
</dbReference>
<proteinExistence type="inferred from homology"/>
<reference evidence="9 10" key="1">
    <citation type="submission" date="2021-11" db="EMBL/GenBank/DDBJ databases">
        <authorList>
            <person name="Liang Q."/>
            <person name="Mou H."/>
            <person name="Liu Z."/>
        </authorList>
    </citation>
    <scope>NUCLEOTIDE SEQUENCE [LARGE SCALE GENOMIC DNA]</scope>
    <source>
        <strain evidence="9 10">CHU3</strain>
    </source>
</reference>
<dbReference type="NCBIfam" id="NF003975">
    <property type="entry name" value="PRK05467.1-4"/>
    <property type="match status" value="1"/>
</dbReference>
<keyword evidence="10" id="KW-1185">Reference proteome</keyword>
<sequence length="227" mass="25076">MLLHIQGVLTAAEVGEFRERLLNEGEWGDGRATVGALGAQVKRNQQLKPGSALAVELGQLIQQRLKAHAQFFSAALPLRMLSPLFNRYAGGEHYGLHVDGAVMSQMGSHQPLRSDVSSTLFLCEPDDYVGGELVVQDSYGSHEVKLPAGDLVLYPSTSLHQVMPVSSGERIAAFFWTQSMVRDDGRRAMLYQLDQSIQSLRARFGEIDEAVSLSGHYHNLLRQWAET</sequence>
<name>A0ABT2YGJ2_9BURK</name>
<dbReference type="Gene3D" id="2.60.120.620">
    <property type="entry name" value="q2cbj1_9rhob like domain"/>
    <property type="match status" value="1"/>
</dbReference>
<keyword evidence="3 7" id="KW-0847">Vitamin C</keyword>
<evidence type="ECO:0000256" key="5">
    <source>
        <dbReference type="ARBA" id="ARBA00023002"/>
    </source>
</evidence>
<dbReference type="Gene3D" id="4.10.860.20">
    <property type="entry name" value="Rabenosyn, Rab binding domain"/>
    <property type="match status" value="1"/>
</dbReference>
<dbReference type="PROSITE" id="PS51471">
    <property type="entry name" value="FE2OG_OXY"/>
    <property type="match status" value="1"/>
</dbReference>
<comment type="cofactor">
    <cofactor evidence="1 7">
        <name>L-ascorbate</name>
        <dbReference type="ChEBI" id="CHEBI:38290"/>
    </cofactor>
</comment>
<keyword evidence="6 7" id="KW-0408">Iron</keyword>
<evidence type="ECO:0000256" key="3">
    <source>
        <dbReference type="ARBA" id="ARBA00022896"/>
    </source>
</evidence>
<feature type="domain" description="Fe2OG dioxygenase" evidence="8">
    <location>
        <begin position="79"/>
        <end position="179"/>
    </location>
</feature>
<feature type="binding site" evidence="7">
    <location>
        <position position="170"/>
    </location>
    <ligand>
        <name>2-oxoglutarate</name>
        <dbReference type="ChEBI" id="CHEBI:16810"/>
    </ligand>
</feature>
<evidence type="ECO:0000256" key="2">
    <source>
        <dbReference type="ARBA" id="ARBA00022723"/>
    </source>
</evidence>
<dbReference type="RefSeq" id="WP_263571770.1">
    <property type="nucleotide sequence ID" value="NZ_JAJIRN010000006.1"/>
</dbReference>
<evidence type="ECO:0000256" key="1">
    <source>
        <dbReference type="ARBA" id="ARBA00001961"/>
    </source>
</evidence>
<gene>
    <name evidence="9" type="ORF">LNV07_13895</name>
</gene>
<evidence type="ECO:0000256" key="6">
    <source>
        <dbReference type="ARBA" id="ARBA00023004"/>
    </source>
</evidence>
<evidence type="ECO:0000256" key="4">
    <source>
        <dbReference type="ARBA" id="ARBA00022964"/>
    </source>
</evidence>
<dbReference type="InterPro" id="IPR044862">
    <property type="entry name" value="Pro_4_hyd_alph_FE2OG_OXY"/>
</dbReference>
<dbReference type="PANTHER" id="PTHR41536:SF1">
    <property type="entry name" value="PKHD-TYPE HYDROXYLASE YBIX"/>
    <property type="match status" value="1"/>
</dbReference>
<keyword evidence="4 7" id="KW-0223">Dioxygenase</keyword>
<feature type="binding site" evidence="7">
    <location>
        <position position="97"/>
    </location>
    <ligand>
        <name>Fe cation</name>
        <dbReference type="ChEBI" id="CHEBI:24875"/>
    </ligand>
</feature>
<evidence type="ECO:0000256" key="7">
    <source>
        <dbReference type="HAMAP-Rule" id="MF_00657"/>
    </source>
</evidence>
<dbReference type="NCBIfam" id="NF003974">
    <property type="entry name" value="PRK05467.1-3"/>
    <property type="match status" value="1"/>
</dbReference>
<organism evidence="9 10">
    <name type="scientific">Roseateles oligotrophus</name>
    <dbReference type="NCBI Taxonomy" id="1769250"/>
    <lineage>
        <taxon>Bacteria</taxon>
        <taxon>Pseudomonadati</taxon>
        <taxon>Pseudomonadota</taxon>
        <taxon>Betaproteobacteria</taxon>
        <taxon>Burkholderiales</taxon>
        <taxon>Sphaerotilaceae</taxon>
        <taxon>Roseateles</taxon>
    </lineage>
</organism>
<evidence type="ECO:0000259" key="8">
    <source>
        <dbReference type="PROSITE" id="PS51471"/>
    </source>
</evidence>
<evidence type="ECO:0000313" key="9">
    <source>
        <dbReference type="EMBL" id="MCV2369173.1"/>
    </source>
</evidence>
<dbReference type="SMART" id="SM00702">
    <property type="entry name" value="P4Hc"/>
    <property type="match status" value="1"/>
</dbReference>
<comment type="cofactor">
    <cofactor evidence="7">
        <name>Fe(2+)</name>
        <dbReference type="ChEBI" id="CHEBI:29033"/>
    </cofactor>
    <text evidence="7">Binds 1 Fe(2+) ion per subunit.</text>
</comment>